<sequence>MILIIFIGVAMSYWQVDLLFEFMRTFSVCEPYLSYNNEWSDGFYQCHGLDVDFVKHARRNLKDLFFFLFILPYGRFAALTFIKTGI</sequence>
<dbReference type="RefSeq" id="WP_096994221.1">
    <property type="nucleotide sequence ID" value="NZ_JBHUIN010000088.1"/>
</dbReference>
<evidence type="ECO:0000313" key="2">
    <source>
        <dbReference type="EMBL" id="SNX49119.1"/>
    </source>
</evidence>
<keyword evidence="1" id="KW-0472">Membrane</keyword>
<proteinExistence type="predicted"/>
<name>A0A240ELT4_9VIBR</name>
<organism evidence="2 3">
    <name type="scientific">Vibrio thalassae</name>
    <dbReference type="NCBI Taxonomy" id="1243014"/>
    <lineage>
        <taxon>Bacteria</taxon>
        <taxon>Pseudomonadati</taxon>
        <taxon>Pseudomonadota</taxon>
        <taxon>Gammaproteobacteria</taxon>
        <taxon>Vibrionales</taxon>
        <taxon>Vibrionaceae</taxon>
        <taxon>Vibrio</taxon>
    </lineage>
</organism>
<evidence type="ECO:0000313" key="3">
    <source>
        <dbReference type="Proteomes" id="UP000219336"/>
    </source>
</evidence>
<dbReference type="EMBL" id="OANU01000047">
    <property type="protein sequence ID" value="SNX49119.1"/>
    <property type="molecule type" value="Genomic_DNA"/>
</dbReference>
<reference evidence="3" key="1">
    <citation type="submission" date="2016-06" db="EMBL/GenBank/DDBJ databases">
        <authorList>
            <person name="Rodrigo-Torres L."/>
            <person name="Arahal R.D."/>
            <person name="Lucena T."/>
        </authorList>
    </citation>
    <scope>NUCLEOTIDE SEQUENCE [LARGE SCALE GENOMIC DNA]</scope>
    <source>
        <strain evidence="3">CECT8203</strain>
    </source>
</reference>
<evidence type="ECO:0000256" key="1">
    <source>
        <dbReference type="SAM" id="Phobius"/>
    </source>
</evidence>
<keyword evidence="1" id="KW-1133">Transmembrane helix</keyword>
<protein>
    <submittedName>
        <fullName evidence="2">Uncharacterized protein</fullName>
    </submittedName>
</protein>
<keyword evidence="3" id="KW-1185">Reference proteome</keyword>
<accession>A0A240ELT4</accession>
<gene>
    <name evidence="2" type="ORF">VTH8203_02756</name>
</gene>
<keyword evidence="1" id="KW-0812">Transmembrane</keyword>
<dbReference type="Proteomes" id="UP000219336">
    <property type="component" value="Unassembled WGS sequence"/>
</dbReference>
<feature type="transmembrane region" description="Helical" evidence="1">
    <location>
        <begin position="64"/>
        <end position="82"/>
    </location>
</feature>
<dbReference type="AlphaFoldDB" id="A0A240ELT4"/>